<dbReference type="OrthoDB" id="421671at2759"/>
<dbReference type="Proteomes" id="UP000034112">
    <property type="component" value="Unassembled WGS sequence"/>
</dbReference>
<dbReference type="AlphaFoldDB" id="A0A0F9XCL6"/>
<dbReference type="InterPro" id="IPR025638">
    <property type="entry name" value="DUF4336"/>
</dbReference>
<dbReference type="Pfam" id="PF14234">
    <property type="entry name" value="DUF4336"/>
    <property type="match status" value="1"/>
</dbReference>
<sequence>MSPKTELASSKQESDSTVIRQVCPNITIISIPFAQLGLLKTGGRTTIVQLRSGSLAVISPVRLTEVVRNTLIATNGTVKYIIAPNLEHYMQIGAWKAEFSGACLIVPDGLAEKCAKKLGLGREIFDIIYTASEGQKHISEEFDNEFDVQYIDSMESHEIVLFHKPTHTVIEADLLFNVPAVEQFSKSGQSPTSGVLTKLVSPIFSTAYPATWQKRLAWYILGAKDRVAFAASLQRIYSWDFDRIIPCHGDVVESEAKKVFGNIFEWYLDGENKRL</sequence>
<comment type="caution">
    <text evidence="1">The sequence shown here is derived from an EMBL/GenBank/DDBJ whole genome shotgun (WGS) entry which is preliminary data.</text>
</comment>
<reference evidence="2" key="1">
    <citation type="journal article" date="2015" name="Genome Announc.">
        <title>Draft whole-genome sequence of the biocontrol agent Trichoderma harzianum T6776.</title>
        <authorList>
            <person name="Baroncelli R."/>
            <person name="Piaggeschi G."/>
            <person name="Fiorini L."/>
            <person name="Bertolini E."/>
            <person name="Zapparata A."/>
            <person name="Pe M.E."/>
            <person name="Sarrocco S."/>
            <person name="Vannacci G."/>
        </authorList>
    </citation>
    <scope>NUCLEOTIDE SEQUENCE [LARGE SCALE GENOMIC DNA]</scope>
    <source>
        <strain evidence="2">T6776</strain>
    </source>
</reference>
<protein>
    <recommendedName>
        <fullName evidence="3">DUF4336 domain-containing protein</fullName>
    </recommendedName>
</protein>
<proteinExistence type="predicted"/>
<dbReference type="OMA" id="IIPDREH"/>
<dbReference type="EMBL" id="JOKZ01000134">
    <property type="protein sequence ID" value="KKP02841.1"/>
    <property type="molecule type" value="Genomic_DNA"/>
</dbReference>
<dbReference type="InterPro" id="IPR036866">
    <property type="entry name" value="RibonucZ/Hydroxyglut_hydro"/>
</dbReference>
<dbReference type="PANTHER" id="PTHR33835">
    <property type="entry name" value="YALI0C07656P"/>
    <property type="match status" value="1"/>
</dbReference>
<organism evidence="1 2">
    <name type="scientific">Trichoderma harzianum</name>
    <name type="common">Hypocrea lixii</name>
    <dbReference type="NCBI Taxonomy" id="5544"/>
    <lineage>
        <taxon>Eukaryota</taxon>
        <taxon>Fungi</taxon>
        <taxon>Dikarya</taxon>
        <taxon>Ascomycota</taxon>
        <taxon>Pezizomycotina</taxon>
        <taxon>Sordariomycetes</taxon>
        <taxon>Hypocreomycetidae</taxon>
        <taxon>Hypocreales</taxon>
        <taxon>Hypocreaceae</taxon>
        <taxon>Trichoderma</taxon>
    </lineage>
</organism>
<name>A0A0F9XCL6_TRIHA</name>
<evidence type="ECO:0008006" key="3">
    <source>
        <dbReference type="Google" id="ProtNLM"/>
    </source>
</evidence>
<evidence type="ECO:0000313" key="1">
    <source>
        <dbReference type="EMBL" id="KKP02841.1"/>
    </source>
</evidence>
<gene>
    <name evidence="1" type="ORF">THAR02_05071</name>
</gene>
<evidence type="ECO:0000313" key="2">
    <source>
        <dbReference type="Proteomes" id="UP000034112"/>
    </source>
</evidence>
<dbReference type="SUPFAM" id="SSF56281">
    <property type="entry name" value="Metallo-hydrolase/oxidoreductase"/>
    <property type="match status" value="1"/>
</dbReference>
<accession>A0A0F9XCL6</accession>
<dbReference type="PANTHER" id="PTHR33835:SF1">
    <property type="entry name" value="METALLO-BETA-LACTAMASE DOMAIN-CONTAINING PROTEIN"/>
    <property type="match status" value="1"/>
</dbReference>